<feature type="transmembrane region" description="Helical" evidence="6">
    <location>
        <begin position="260"/>
        <end position="279"/>
    </location>
</feature>
<accession>A0A1Y1SI11</accession>
<feature type="transmembrane region" description="Helical" evidence="6">
    <location>
        <begin position="285"/>
        <end position="304"/>
    </location>
</feature>
<sequence length="314" mass="34316">MARYSGLLRALSVIVPLGLLMLFIVLSPQSMAAMTDVPLGLLALLSGLTFLGWLSVYVQSYLSIAVVSRPPPILEYLSVFFLGILINYSPVRFGIAFRALYLKRYRDVGFAEFSAVTYFRLLLLLFVSAVTVILGGLLWSSKWAGQVFFQVWVVGLAGLGLILLFAPWVKIWRDHSGGNVRHWLDTFICSVSVMRGRPSLVAALAILIVVQFTLVAVRMHICFSFSGLDVGYKDLMILAPVGTLLSVLAITPGGMGVREVVTASLSVALGFSFEAGMLALVLDRLAMIVTAVVGGVLSGLYLIIKRIFRYERLS</sequence>
<feature type="transmembrane region" description="Helical" evidence="6">
    <location>
        <begin position="147"/>
        <end position="169"/>
    </location>
</feature>
<dbReference type="RefSeq" id="WP_083560134.1">
    <property type="nucleotide sequence ID" value="NZ_AQQV01000001.1"/>
</dbReference>
<protein>
    <submittedName>
        <fullName evidence="7">Uncharacterized protein</fullName>
    </submittedName>
</protein>
<evidence type="ECO:0000256" key="2">
    <source>
        <dbReference type="ARBA" id="ARBA00022475"/>
    </source>
</evidence>
<organism evidence="7 8">
    <name type="scientific">Oceanococcus atlanticus</name>
    <dbReference type="NCBI Taxonomy" id="1317117"/>
    <lineage>
        <taxon>Bacteria</taxon>
        <taxon>Pseudomonadati</taxon>
        <taxon>Pseudomonadota</taxon>
        <taxon>Gammaproteobacteria</taxon>
        <taxon>Chromatiales</taxon>
        <taxon>Oceanococcaceae</taxon>
        <taxon>Oceanococcus</taxon>
    </lineage>
</organism>
<keyword evidence="4 6" id="KW-1133">Transmembrane helix</keyword>
<feature type="transmembrane region" description="Helical" evidence="6">
    <location>
        <begin position="37"/>
        <end position="56"/>
    </location>
</feature>
<keyword evidence="8" id="KW-1185">Reference proteome</keyword>
<reference evidence="7 8" key="1">
    <citation type="submission" date="2013-04" db="EMBL/GenBank/DDBJ databases">
        <title>Oceanococcus atlanticus 22II-S10r2 Genome Sequencing.</title>
        <authorList>
            <person name="Lai Q."/>
            <person name="Li G."/>
            <person name="Shao Z."/>
        </authorList>
    </citation>
    <scope>NUCLEOTIDE SEQUENCE [LARGE SCALE GENOMIC DNA]</scope>
    <source>
        <strain evidence="7 8">22II-S10r2</strain>
    </source>
</reference>
<keyword evidence="5 6" id="KW-0472">Membrane</keyword>
<evidence type="ECO:0000313" key="8">
    <source>
        <dbReference type="Proteomes" id="UP000192342"/>
    </source>
</evidence>
<evidence type="ECO:0000256" key="4">
    <source>
        <dbReference type="ARBA" id="ARBA00022989"/>
    </source>
</evidence>
<dbReference type="GO" id="GO:0005886">
    <property type="term" value="C:plasma membrane"/>
    <property type="evidence" value="ECO:0007669"/>
    <property type="project" value="UniProtKB-SubCell"/>
</dbReference>
<evidence type="ECO:0000256" key="1">
    <source>
        <dbReference type="ARBA" id="ARBA00004651"/>
    </source>
</evidence>
<feature type="transmembrane region" description="Helical" evidence="6">
    <location>
        <begin position="121"/>
        <end position="141"/>
    </location>
</feature>
<evidence type="ECO:0000256" key="3">
    <source>
        <dbReference type="ARBA" id="ARBA00022692"/>
    </source>
</evidence>
<dbReference type="Pfam" id="PF03706">
    <property type="entry name" value="LPG_synthase_TM"/>
    <property type="match status" value="1"/>
</dbReference>
<dbReference type="Proteomes" id="UP000192342">
    <property type="component" value="Unassembled WGS sequence"/>
</dbReference>
<comment type="caution">
    <text evidence="7">The sequence shown here is derived from an EMBL/GenBank/DDBJ whole genome shotgun (WGS) entry which is preliminary data.</text>
</comment>
<feature type="transmembrane region" description="Helical" evidence="6">
    <location>
        <begin position="6"/>
        <end position="25"/>
    </location>
</feature>
<keyword evidence="2" id="KW-1003">Cell membrane</keyword>
<gene>
    <name evidence="7" type="ORF">ATO7_05045</name>
</gene>
<comment type="subcellular location">
    <subcellularLocation>
        <location evidence="1">Cell membrane</location>
        <topology evidence="1">Multi-pass membrane protein</topology>
    </subcellularLocation>
</comment>
<dbReference type="OrthoDB" id="5182677at2"/>
<feature type="transmembrane region" description="Helical" evidence="6">
    <location>
        <begin position="76"/>
        <end position="101"/>
    </location>
</feature>
<evidence type="ECO:0000256" key="6">
    <source>
        <dbReference type="SAM" id="Phobius"/>
    </source>
</evidence>
<dbReference type="AlphaFoldDB" id="A0A1Y1SI11"/>
<proteinExistence type="predicted"/>
<evidence type="ECO:0000313" key="7">
    <source>
        <dbReference type="EMBL" id="ORE89218.1"/>
    </source>
</evidence>
<keyword evidence="3 6" id="KW-0812">Transmembrane</keyword>
<dbReference type="EMBL" id="AQQV01000001">
    <property type="protein sequence ID" value="ORE89218.1"/>
    <property type="molecule type" value="Genomic_DNA"/>
</dbReference>
<dbReference type="InterPro" id="IPR022791">
    <property type="entry name" value="L-PG_synthase/AglD"/>
</dbReference>
<name>A0A1Y1SI11_9GAMM</name>
<feature type="transmembrane region" description="Helical" evidence="6">
    <location>
        <begin position="200"/>
        <end position="223"/>
    </location>
</feature>
<feature type="transmembrane region" description="Helical" evidence="6">
    <location>
        <begin position="235"/>
        <end position="253"/>
    </location>
</feature>
<dbReference type="STRING" id="1317117.ATO7_05045"/>
<evidence type="ECO:0000256" key="5">
    <source>
        <dbReference type="ARBA" id="ARBA00023136"/>
    </source>
</evidence>